<evidence type="ECO:0000313" key="2">
    <source>
        <dbReference type="Proteomes" id="UP000547674"/>
    </source>
</evidence>
<proteinExistence type="predicted"/>
<evidence type="ECO:0008006" key="3">
    <source>
        <dbReference type="Google" id="ProtNLM"/>
    </source>
</evidence>
<dbReference type="Proteomes" id="UP000547674">
    <property type="component" value="Unassembled WGS sequence"/>
</dbReference>
<evidence type="ECO:0000313" key="1">
    <source>
        <dbReference type="EMBL" id="NNF05291.1"/>
    </source>
</evidence>
<name>A0A7Y2E537_UNCEI</name>
<sequence length="168" mass="18747">FRKETRKQGTAANPDERITVTTSWNPLIRVEGTIADKWKMSFNLTRTGSESTVQTQTGSSINSRGSTSIATTVRRTFERRGKQGANKNIDFSSEIRYTRSGDENRSLSIGGRSTENKDDSFDVRNTATLRFTRTVSGTFGLNLGQQRDITAQRTTRSIGVSFQTGFNF</sequence>
<comment type="caution">
    <text evidence="1">The sequence shown here is derived from an EMBL/GenBank/DDBJ whole genome shotgun (WGS) entry which is preliminary data.</text>
</comment>
<gene>
    <name evidence="1" type="ORF">HKN21_00890</name>
</gene>
<dbReference type="AlphaFoldDB" id="A0A7Y2E537"/>
<feature type="non-terminal residue" evidence="1">
    <location>
        <position position="1"/>
    </location>
</feature>
<protein>
    <recommendedName>
        <fullName evidence="3">DUF481 domain-containing protein</fullName>
    </recommendedName>
</protein>
<reference evidence="1 2" key="1">
    <citation type="submission" date="2020-03" db="EMBL/GenBank/DDBJ databases">
        <title>Metabolic flexibility allows generalist bacteria to become dominant in a frequently disturbed ecosystem.</title>
        <authorList>
            <person name="Chen Y.-J."/>
            <person name="Leung P.M."/>
            <person name="Bay S.K."/>
            <person name="Hugenholtz P."/>
            <person name="Kessler A.J."/>
            <person name="Shelley G."/>
            <person name="Waite D.W."/>
            <person name="Cook P.L."/>
            <person name="Greening C."/>
        </authorList>
    </citation>
    <scope>NUCLEOTIDE SEQUENCE [LARGE SCALE GENOMIC DNA]</scope>
    <source>
        <strain evidence="1">SS_bin_28</strain>
    </source>
</reference>
<dbReference type="EMBL" id="JABDJR010000029">
    <property type="protein sequence ID" value="NNF05291.1"/>
    <property type="molecule type" value="Genomic_DNA"/>
</dbReference>
<organism evidence="1 2">
    <name type="scientific">Eiseniibacteriota bacterium</name>
    <dbReference type="NCBI Taxonomy" id="2212470"/>
    <lineage>
        <taxon>Bacteria</taxon>
        <taxon>Candidatus Eiseniibacteriota</taxon>
    </lineage>
</organism>
<accession>A0A7Y2E537</accession>